<gene>
    <name evidence="1" type="ORF">SAMN05660964_00789</name>
</gene>
<dbReference type="EMBL" id="FNQP01000003">
    <property type="protein sequence ID" value="SEA02167.1"/>
    <property type="molecule type" value="Genomic_DNA"/>
</dbReference>
<dbReference type="SUPFAM" id="SSF56925">
    <property type="entry name" value="OMPA-like"/>
    <property type="match status" value="1"/>
</dbReference>
<protein>
    <submittedName>
        <fullName evidence="1">Putative MetA-pathway of phenol degradation</fullName>
    </submittedName>
</protein>
<dbReference type="AlphaFoldDB" id="A0A1H3XRN8"/>
<accession>A0A1H3XRN8</accession>
<proteinExistence type="predicted"/>
<sequence length="322" mass="35079">MRIGAYCIRPLHCCAGKSRVIRGGSGVLLLYVGLLPPCFALEPEPRKWQHLPVGTNIAGIGYAHTEADILLDPTFRLEDVGMSLDTLAGKYVHTFELLDKSARIELTQAYQDGTWTGVIDGTQKSVSRSGLADTVARFAINLNGAPPLSGKDYAAYRAQVDKETLVGAGLAVRLPTGEYFEDQLVNIGDNRFTFRPQIGVTHNAGKWTTEVTGEAALFTDNDQYFKGKKLEQDPLYVLHSHLSYTIRPGFWVGGGLSYETGGEKTVDGVDKNDAKENVAWGLNLAYPLSRHASVNAKYIGSQTQKDTGLDSDTFSVGTSLSW</sequence>
<evidence type="ECO:0000313" key="1">
    <source>
        <dbReference type="EMBL" id="SEA02167.1"/>
    </source>
</evidence>
<organism evidence="1 2">
    <name type="scientific">Thiothrix caldifontis</name>
    <dbReference type="NCBI Taxonomy" id="525918"/>
    <lineage>
        <taxon>Bacteria</taxon>
        <taxon>Pseudomonadati</taxon>
        <taxon>Pseudomonadota</taxon>
        <taxon>Gammaproteobacteria</taxon>
        <taxon>Thiotrichales</taxon>
        <taxon>Thiotrichaceae</taxon>
        <taxon>Thiothrix</taxon>
    </lineage>
</organism>
<keyword evidence="2" id="KW-1185">Reference proteome</keyword>
<reference evidence="1 2" key="1">
    <citation type="submission" date="2016-10" db="EMBL/GenBank/DDBJ databases">
        <authorList>
            <person name="de Groot N.N."/>
        </authorList>
    </citation>
    <scope>NUCLEOTIDE SEQUENCE [LARGE SCALE GENOMIC DNA]</scope>
    <source>
        <strain evidence="1 2">DSM 21228</strain>
    </source>
</reference>
<dbReference type="InterPro" id="IPR011250">
    <property type="entry name" value="OMP/PagP_B-barrel"/>
</dbReference>
<dbReference type="Pfam" id="PF13557">
    <property type="entry name" value="Phenol_MetA_deg"/>
    <property type="match status" value="1"/>
</dbReference>
<name>A0A1H3XRN8_9GAMM</name>
<evidence type="ECO:0000313" key="2">
    <source>
        <dbReference type="Proteomes" id="UP000199397"/>
    </source>
</evidence>
<dbReference type="InterPro" id="IPR025737">
    <property type="entry name" value="FApF"/>
</dbReference>
<dbReference type="Proteomes" id="UP000199397">
    <property type="component" value="Unassembled WGS sequence"/>
</dbReference>